<evidence type="ECO:0000313" key="3">
    <source>
        <dbReference type="EMBL" id="MBN8660850.1"/>
    </source>
</evidence>
<keyword evidence="3" id="KW-0540">Nuclease</keyword>
<name>A0A8J7TLA4_9BACT</name>
<dbReference type="Proteomes" id="UP000664277">
    <property type="component" value="Unassembled WGS sequence"/>
</dbReference>
<dbReference type="InterPro" id="IPR005135">
    <property type="entry name" value="Endo/exonuclease/phosphatase"/>
</dbReference>
<keyword evidence="3" id="KW-0378">Hydrolase</keyword>
<dbReference type="Pfam" id="PF03372">
    <property type="entry name" value="Exo_endo_phos"/>
    <property type="match status" value="1"/>
</dbReference>
<keyword evidence="1" id="KW-0472">Membrane</keyword>
<feature type="transmembrane region" description="Helical" evidence="1">
    <location>
        <begin position="20"/>
        <end position="43"/>
    </location>
</feature>
<comment type="caution">
    <text evidence="3">The sequence shown here is derived from an EMBL/GenBank/DDBJ whole genome shotgun (WGS) entry which is preliminary data.</text>
</comment>
<evidence type="ECO:0000259" key="2">
    <source>
        <dbReference type="Pfam" id="PF03372"/>
    </source>
</evidence>
<reference evidence="3" key="1">
    <citation type="submission" date="2021-02" db="EMBL/GenBank/DDBJ databases">
        <title>Genome-Resolved Metagenomics of a Microbial Community Performing Photosynthetic Biological Nutrient Removal.</title>
        <authorList>
            <person name="Mcdaniel E.A."/>
        </authorList>
    </citation>
    <scope>NUCLEOTIDE SEQUENCE</scope>
    <source>
        <strain evidence="3">UWPOB_OBS1</strain>
    </source>
</reference>
<keyword evidence="1" id="KW-1133">Transmembrane helix</keyword>
<evidence type="ECO:0000313" key="4">
    <source>
        <dbReference type="Proteomes" id="UP000664277"/>
    </source>
</evidence>
<proteinExistence type="predicted"/>
<keyword evidence="1" id="KW-0812">Transmembrane</keyword>
<feature type="domain" description="Endonuclease/exonuclease/phosphatase" evidence="2">
    <location>
        <begin position="118"/>
        <end position="323"/>
    </location>
</feature>
<feature type="transmembrane region" description="Helical" evidence="1">
    <location>
        <begin position="49"/>
        <end position="66"/>
    </location>
</feature>
<sequence length="336" mass="36804">MNTPPEPYKNQGRVKKTAKYLAAVSLVLLFSLWCYLADFDLVFDLFCQFRYQLSLTAIILLLPLLVRKFRASLSKQQILLTAGACLLALALNVLAVLFCIQTEKADLKAPGAASLTVMQCNINSSNCDPEKMLKASQNADIIFLEEISPKLAEAINNKDGPVAKAYPYKIIRPRADNFGIGILSKLPIESSKIIENAESIPSIECLLSLGTTKLTVRAVHTLPPLSGSMYRSRNSDIKNLAIQAQTKTPLIIAGDFNCVPWSPHIKPIFLSGLKEASPPHSLPLPTWCTMLPMPAQIPIDHIFVSKDFAVHSVETGAQTGSDHLPILAKLSLRSTK</sequence>
<keyword evidence="3" id="KW-0255">Endonuclease</keyword>
<dbReference type="Gene3D" id="3.60.10.10">
    <property type="entry name" value="Endonuclease/exonuclease/phosphatase"/>
    <property type="match status" value="1"/>
</dbReference>
<dbReference type="EMBL" id="JAFLCK010000014">
    <property type="protein sequence ID" value="MBN8660850.1"/>
    <property type="molecule type" value="Genomic_DNA"/>
</dbReference>
<gene>
    <name evidence="3" type="ORF">J0M35_10825</name>
</gene>
<feature type="transmembrane region" description="Helical" evidence="1">
    <location>
        <begin position="78"/>
        <end position="98"/>
    </location>
</feature>
<protein>
    <submittedName>
        <fullName evidence="3">Endonuclease/exonuclease/phosphatase family protein</fullName>
    </submittedName>
</protein>
<evidence type="ECO:0000256" key="1">
    <source>
        <dbReference type="SAM" id="Phobius"/>
    </source>
</evidence>
<dbReference type="AlphaFoldDB" id="A0A8J7TLA4"/>
<dbReference type="SUPFAM" id="SSF56219">
    <property type="entry name" value="DNase I-like"/>
    <property type="match status" value="1"/>
</dbReference>
<dbReference type="InterPro" id="IPR036691">
    <property type="entry name" value="Endo/exonu/phosph_ase_sf"/>
</dbReference>
<organism evidence="3 4">
    <name type="scientific">Candidatus Obscuribacter phosphatis</name>
    <dbReference type="NCBI Taxonomy" id="1906157"/>
    <lineage>
        <taxon>Bacteria</taxon>
        <taxon>Bacillati</taxon>
        <taxon>Candidatus Melainabacteria</taxon>
        <taxon>Candidatus Obscuribacterales</taxon>
        <taxon>Candidatus Obscuribacteraceae</taxon>
        <taxon>Candidatus Obscuribacter</taxon>
    </lineage>
</organism>
<dbReference type="GO" id="GO:0004519">
    <property type="term" value="F:endonuclease activity"/>
    <property type="evidence" value="ECO:0007669"/>
    <property type="project" value="UniProtKB-KW"/>
</dbReference>
<accession>A0A8J7TLA4</accession>